<sequence>MTISLQSSVQAPVDRYYAVTVNEMVMSADERNVRKVYETLREAWSNNDKARFTSCFTNDCDFVNFQNQVSGCSGASAKYDKLLNHNDDGTTLSADISKVKILNSNTAIVHVKLALYNRWQAKVASSTYAYHTHVLILQDGEWKITSLHNNVMPKPGFFKRLFSALF</sequence>
<name>A0ABV3ZA80_9BACT</name>
<comment type="caution">
    <text evidence="2">The sequence shown here is derived from an EMBL/GenBank/DDBJ whole genome shotgun (WGS) entry which is preliminary data.</text>
</comment>
<organism evidence="2 3">
    <name type="scientific">Danxiaibacter flavus</name>
    <dbReference type="NCBI Taxonomy" id="3049108"/>
    <lineage>
        <taxon>Bacteria</taxon>
        <taxon>Pseudomonadati</taxon>
        <taxon>Bacteroidota</taxon>
        <taxon>Chitinophagia</taxon>
        <taxon>Chitinophagales</taxon>
        <taxon>Chitinophagaceae</taxon>
        <taxon>Danxiaibacter</taxon>
    </lineage>
</organism>
<dbReference type="Pfam" id="PF14534">
    <property type="entry name" value="DUF4440"/>
    <property type="match status" value="1"/>
</dbReference>
<keyword evidence="3" id="KW-1185">Reference proteome</keyword>
<dbReference type="RefSeq" id="WP_369328167.1">
    <property type="nucleotide sequence ID" value="NZ_JAULBC010000001.1"/>
</dbReference>
<evidence type="ECO:0000313" key="2">
    <source>
        <dbReference type="EMBL" id="MEX6686771.1"/>
    </source>
</evidence>
<dbReference type="Proteomes" id="UP001560573">
    <property type="component" value="Unassembled WGS sequence"/>
</dbReference>
<dbReference type="InterPro" id="IPR027843">
    <property type="entry name" value="DUF4440"/>
</dbReference>
<dbReference type="InterPro" id="IPR011944">
    <property type="entry name" value="Steroid_delta5-4_isomerase"/>
</dbReference>
<dbReference type="SUPFAM" id="SSF54427">
    <property type="entry name" value="NTF2-like"/>
    <property type="match status" value="1"/>
</dbReference>
<protein>
    <submittedName>
        <fullName evidence="2">SgcJ/EcaC family oxidoreductase</fullName>
    </submittedName>
</protein>
<dbReference type="NCBIfam" id="TIGR02246">
    <property type="entry name" value="SgcJ/EcaC family oxidoreductase"/>
    <property type="match status" value="1"/>
</dbReference>
<evidence type="ECO:0000313" key="3">
    <source>
        <dbReference type="Proteomes" id="UP001560573"/>
    </source>
</evidence>
<dbReference type="Gene3D" id="3.10.450.50">
    <property type="match status" value="1"/>
</dbReference>
<gene>
    <name evidence="2" type="ORF">QTN47_04655</name>
</gene>
<evidence type="ECO:0000259" key="1">
    <source>
        <dbReference type="Pfam" id="PF14534"/>
    </source>
</evidence>
<accession>A0ABV3ZA80</accession>
<dbReference type="EMBL" id="JAULBC010000001">
    <property type="protein sequence ID" value="MEX6686771.1"/>
    <property type="molecule type" value="Genomic_DNA"/>
</dbReference>
<dbReference type="InterPro" id="IPR032710">
    <property type="entry name" value="NTF2-like_dom_sf"/>
</dbReference>
<proteinExistence type="predicted"/>
<feature type="domain" description="DUF4440" evidence="1">
    <location>
        <begin position="33"/>
        <end position="144"/>
    </location>
</feature>
<reference evidence="2 3" key="1">
    <citation type="submission" date="2023-07" db="EMBL/GenBank/DDBJ databases">
        <authorList>
            <person name="Lian W.-H."/>
        </authorList>
    </citation>
    <scope>NUCLEOTIDE SEQUENCE [LARGE SCALE GENOMIC DNA]</scope>
    <source>
        <strain evidence="2 3">SYSU DXS3180</strain>
    </source>
</reference>